<dbReference type="AlphaFoldDB" id="A0A8B7T484"/>
<keyword evidence="2" id="KW-1133">Transmembrane helix</keyword>
<keyword evidence="2" id="KW-0472">Membrane</keyword>
<keyword evidence="1" id="KW-0175">Coiled coil</keyword>
<keyword evidence="2" id="KW-0812">Transmembrane</keyword>
<dbReference type="OrthoDB" id="8953283at2759"/>
<keyword evidence="3" id="KW-1185">Reference proteome</keyword>
<evidence type="ECO:0000256" key="2">
    <source>
        <dbReference type="SAM" id="Phobius"/>
    </source>
</evidence>
<dbReference type="PANTHER" id="PTHR15028:SF6">
    <property type="entry name" value="B-CELL DIFFERENTIATION ANTIGEN CD72"/>
    <property type="match status" value="1"/>
</dbReference>
<dbReference type="PANTHER" id="PTHR15028">
    <property type="entry name" value="CD72-RELATED"/>
    <property type="match status" value="1"/>
</dbReference>
<accession>A0A8B7T484</accession>
<dbReference type="SUPFAM" id="SSF56436">
    <property type="entry name" value="C-type lectin-like"/>
    <property type="match status" value="1"/>
</dbReference>
<dbReference type="CTD" id="971"/>
<gene>
    <name evidence="4" type="primary">CD72</name>
</gene>
<dbReference type="KEGG" id="hai:109393784"/>
<dbReference type="InterPro" id="IPR039689">
    <property type="entry name" value="CD72"/>
</dbReference>
<dbReference type="InterPro" id="IPR016186">
    <property type="entry name" value="C-type_lectin-like/link_sf"/>
</dbReference>
<proteinExistence type="predicted"/>
<protein>
    <submittedName>
        <fullName evidence="4">B-cell differentiation antigen CD72 isoform X1</fullName>
    </submittedName>
</protein>
<dbReference type="InterPro" id="IPR016187">
    <property type="entry name" value="CTDL_fold"/>
</dbReference>
<feature type="coiled-coil region" evidence="1">
    <location>
        <begin position="122"/>
        <end position="219"/>
    </location>
</feature>
<evidence type="ECO:0000313" key="3">
    <source>
        <dbReference type="Proteomes" id="UP000694851"/>
    </source>
</evidence>
<sequence>MAEAVTYADLRFVKAPLKKSISSQLGQVSEADEDGELTYENVQVPSISGGALSLASSGLGDKTGVHSELPTASWSSVTSPAARRLLECPSACSKYLLLGLLLTGLLLGMVAISLGVRYLQVSQQLQHTNRVLEATNSSLRQQLHQRITQIGQREQDLQGSRRELAQIQEALQVERRDCQAVKEKLQACQSDREKAQENLQREEEQRRTLEQRLNRMQDTLKPFFTCPSPDTCCPVGWILNERSCFYVSLTKRTWENSQDYCKSLSSNLATVRDVSYSGYYNYYSSSLTNMLEKNGWTDSYWITFNAKEWHLTESTKISRLFVQNPRCLKVQTTWRKKRELQWESDCSFHLSCICEMAAFKYPDGDHSALSRILMPTRARAPHP</sequence>
<dbReference type="GO" id="GO:0004888">
    <property type="term" value="F:transmembrane signaling receptor activity"/>
    <property type="evidence" value="ECO:0007669"/>
    <property type="project" value="InterPro"/>
</dbReference>
<dbReference type="GO" id="GO:0005886">
    <property type="term" value="C:plasma membrane"/>
    <property type="evidence" value="ECO:0007669"/>
    <property type="project" value="InterPro"/>
</dbReference>
<reference evidence="4" key="1">
    <citation type="submission" date="2025-08" db="UniProtKB">
        <authorList>
            <consortium name="RefSeq"/>
        </authorList>
    </citation>
    <scope>IDENTIFICATION</scope>
    <source>
        <tissue evidence="4">Muscle</tissue>
    </source>
</reference>
<feature type="transmembrane region" description="Helical" evidence="2">
    <location>
        <begin position="95"/>
        <end position="116"/>
    </location>
</feature>
<dbReference type="Proteomes" id="UP000694851">
    <property type="component" value="Unplaced"/>
</dbReference>
<evidence type="ECO:0000256" key="1">
    <source>
        <dbReference type="SAM" id="Coils"/>
    </source>
</evidence>
<evidence type="ECO:0000313" key="4">
    <source>
        <dbReference type="RefSeq" id="XP_019518918.1"/>
    </source>
</evidence>
<name>A0A8B7T484_HIPAR</name>
<organism evidence="3 4">
    <name type="scientific">Hipposideros armiger</name>
    <name type="common">Great Himalayan leaf-nosed bat</name>
    <dbReference type="NCBI Taxonomy" id="186990"/>
    <lineage>
        <taxon>Eukaryota</taxon>
        <taxon>Metazoa</taxon>
        <taxon>Chordata</taxon>
        <taxon>Craniata</taxon>
        <taxon>Vertebrata</taxon>
        <taxon>Euteleostomi</taxon>
        <taxon>Mammalia</taxon>
        <taxon>Eutheria</taxon>
        <taxon>Laurasiatheria</taxon>
        <taxon>Chiroptera</taxon>
        <taxon>Yinpterochiroptera</taxon>
        <taxon>Rhinolophoidea</taxon>
        <taxon>Hipposideridae</taxon>
        <taxon>Hipposideros</taxon>
    </lineage>
</organism>
<dbReference type="RefSeq" id="XP_019518918.1">
    <property type="nucleotide sequence ID" value="XM_019663373.1"/>
</dbReference>
<dbReference type="GeneID" id="109393784"/>
<dbReference type="Gene3D" id="3.10.100.10">
    <property type="entry name" value="Mannose-Binding Protein A, subunit A"/>
    <property type="match status" value="1"/>
</dbReference>